<accession>A6IM51</accession>
<feature type="transmembrane region" description="Helical" evidence="1">
    <location>
        <begin position="15"/>
        <end position="34"/>
    </location>
</feature>
<evidence type="ECO:0000256" key="1">
    <source>
        <dbReference type="SAM" id="Phobius"/>
    </source>
</evidence>
<dbReference type="Proteomes" id="UP000234681">
    <property type="component" value="Chromosome 4"/>
</dbReference>
<proteinExistence type="predicted"/>
<keyword evidence="1" id="KW-1133">Transmembrane helix</keyword>
<name>A6IM51_RAT</name>
<keyword evidence="2" id="KW-0449">Lipoprotein</keyword>
<organism evidence="2 3">
    <name type="scientific">Rattus norvegicus</name>
    <name type="common">Rat</name>
    <dbReference type="NCBI Taxonomy" id="10116"/>
    <lineage>
        <taxon>Eukaryota</taxon>
        <taxon>Metazoa</taxon>
        <taxon>Chordata</taxon>
        <taxon>Craniata</taxon>
        <taxon>Vertebrata</taxon>
        <taxon>Euteleostomi</taxon>
        <taxon>Mammalia</taxon>
        <taxon>Eutheria</taxon>
        <taxon>Euarchontoglires</taxon>
        <taxon>Glires</taxon>
        <taxon>Rodentia</taxon>
        <taxon>Myomorpha</taxon>
        <taxon>Muroidea</taxon>
        <taxon>Muridae</taxon>
        <taxon>Murinae</taxon>
        <taxon>Rattus</taxon>
    </lineage>
</organism>
<dbReference type="AlphaFoldDB" id="A6IM51"/>
<evidence type="ECO:0000313" key="2">
    <source>
        <dbReference type="EMBL" id="EDM01738.1"/>
    </source>
</evidence>
<gene>
    <name evidence="2" type="primary">Oldlr1</name>
    <name evidence="2" type="ORF">rCG_30202</name>
</gene>
<keyword evidence="1" id="KW-0812">Transmembrane</keyword>
<protein>
    <submittedName>
        <fullName evidence="2">Oxidized low density lipoprotein (Lectin-like) receptor 1, isoform CRA_b</fullName>
    </submittedName>
</protein>
<reference evidence="2 3" key="1">
    <citation type="submission" date="2005-09" db="EMBL/GenBank/DDBJ databases">
        <authorList>
            <person name="Mural R.J."/>
            <person name="Li P.W."/>
            <person name="Adams M.D."/>
            <person name="Amanatides P.G."/>
            <person name="Baden-Tillson H."/>
            <person name="Barnstead M."/>
            <person name="Chin S.H."/>
            <person name="Dew I."/>
            <person name="Evans C.A."/>
            <person name="Ferriera S."/>
            <person name="Flanigan M."/>
            <person name="Fosler C."/>
            <person name="Glodek A."/>
            <person name="Gu Z."/>
            <person name="Holt R.A."/>
            <person name="Jennings D."/>
            <person name="Kraft C.L."/>
            <person name="Lu F."/>
            <person name="Nguyen T."/>
            <person name="Nusskern D.R."/>
            <person name="Pfannkoch C.M."/>
            <person name="Sitter C."/>
            <person name="Sutton G.G."/>
            <person name="Venter J.C."/>
            <person name="Wang Z."/>
            <person name="Woodage T."/>
            <person name="Zheng X.H."/>
            <person name="Zhong F."/>
        </authorList>
    </citation>
    <scope>NUCLEOTIDE SEQUENCE [LARGE SCALE GENOMIC DNA]</scope>
    <source>
        <strain>BN</strain>
        <strain evidence="3">Sprague-Dawley</strain>
    </source>
</reference>
<sequence length="92" mass="10262">MYTGPAPPKTPNQPAILFFFLVLNYASCLTWGMLSAQFPLPQVCLLLLHERQNVENLLQVQAESSKLKTCLRNSMQRNRTGKATLYAGAHGL</sequence>
<keyword evidence="1" id="KW-0472">Membrane</keyword>
<keyword evidence="2" id="KW-0675">Receptor</keyword>
<evidence type="ECO:0000313" key="3">
    <source>
        <dbReference type="Proteomes" id="UP000234681"/>
    </source>
</evidence>
<dbReference type="EMBL" id="CH473964">
    <property type="protein sequence ID" value="EDM01738.1"/>
    <property type="molecule type" value="Genomic_DNA"/>
</dbReference>